<dbReference type="Proteomes" id="UP001054945">
    <property type="component" value="Unassembled WGS sequence"/>
</dbReference>
<organism evidence="1 2">
    <name type="scientific">Caerostris extrusa</name>
    <name type="common">Bark spider</name>
    <name type="synonym">Caerostris bankana</name>
    <dbReference type="NCBI Taxonomy" id="172846"/>
    <lineage>
        <taxon>Eukaryota</taxon>
        <taxon>Metazoa</taxon>
        <taxon>Ecdysozoa</taxon>
        <taxon>Arthropoda</taxon>
        <taxon>Chelicerata</taxon>
        <taxon>Arachnida</taxon>
        <taxon>Araneae</taxon>
        <taxon>Araneomorphae</taxon>
        <taxon>Entelegynae</taxon>
        <taxon>Araneoidea</taxon>
        <taxon>Araneidae</taxon>
        <taxon>Caerostris</taxon>
    </lineage>
</organism>
<dbReference type="AlphaFoldDB" id="A0AAV4S334"/>
<protein>
    <submittedName>
        <fullName evidence="1">Uncharacterized protein</fullName>
    </submittedName>
</protein>
<accession>A0AAV4S334</accession>
<name>A0AAV4S334_CAEEX</name>
<proteinExistence type="predicted"/>
<evidence type="ECO:0000313" key="2">
    <source>
        <dbReference type="Proteomes" id="UP001054945"/>
    </source>
</evidence>
<evidence type="ECO:0000313" key="1">
    <source>
        <dbReference type="EMBL" id="GIY28573.1"/>
    </source>
</evidence>
<reference evidence="1 2" key="1">
    <citation type="submission" date="2021-06" db="EMBL/GenBank/DDBJ databases">
        <title>Caerostris extrusa draft genome.</title>
        <authorList>
            <person name="Kono N."/>
            <person name="Arakawa K."/>
        </authorList>
    </citation>
    <scope>NUCLEOTIDE SEQUENCE [LARGE SCALE GENOMIC DNA]</scope>
</reference>
<keyword evidence="2" id="KW-1185">Reference proteome</keyword>
<sequence>MHEAVFTDFKPFHSREHYGAENPNLTAKVARYLYFCKMVFSFRFVSATTFLPEKLQSESSFPQEKAIKVEFPFLDVQKYDFSERIVSVGILYKMPRVIKLT</sequence>
<gene>
    <name evidence="1" type="ORF">CEXT_495111</name>
</gene>
<dbReference type="EMBL" id="BPLR01008960">
    <property type="protein sequence ID" value="GIY28573.1"/>
    <property type="molecule type" value="Genomic_DNA"/>
</dbReference>
<comment type="caution">
    <text evidence="1">The sequence shown here is derived from an EMBL/GenBank/DDBJ whole genome shotgun (WGS) entry which is preliminary data.</text>
</comment>